<feature type="domain" description="Cytoskeleton-associated protein 2 C-terminal" evidence="7">
    <location>
        <begin position="572"/>
        <end position="634"/>
    </location>
</feature>
<evidence type="ECO:0000256" key="6">
    <source>
        <dbReference type="SAM" id="MobiDB-lite"/>
    </source>
</evidence>
<evidence type="ECO:0000256" key="2">
    <source>
        <dbReference type="ARBA" id="ARBA00009468"/>
    </source>
</evidence>
<feature type="compositionally biased region" description="Polar residues" evidence="6">
    <location>
        <begin position="32"/>
        <end position="53"/>
    </location>
</feature>
<feature type="domain" description="Cytoskeleton-associated protein 2 C-terminal" evidence="7">
    <location>
        <begin position="432"/>
        <end position="521"/>
    </location>
</feature>
<dbReference type="GO" id="GO:0072686">
    <property type="term" value="C:mitotic spindle"/>
    <property type="evidence" value="ECO:0007669"/>
    <property type="project" value="TreeGrafter"/>
</dbReference>
<comment type="similarity">
    <text evidence="2">Belongs to the CKAP2 family.</text>
</comment>
<dbReference type="InterPro" id="IPR052855">
    <property type="entry name" value="CKAP2-like"/>
</dbReference>
<dbReference type="AlphaFoldDB" id="A0AA97KDC1"/>
<dbReference type="InterPro" id="IPR029197">
    <property type="entry name" value="CKAP2_C"/>
</dbReference>
<dbReference type="GO" id="GO:0005813">
    <property type="term" value="C:centrosome"/>
    <property type="evidence" value="ECO:0007669"/>
    <property type="project" value="TreeGrafter"/>
</dbReference>
<gene>
    <name evidence="9" type="primary">CKAP2L</name>
</gene>
<proteinExistence type="inferred from homology"/>
<protein>
    <submittedName>
        <fullName evidence="9">Cytoskeleton-associated protein 2-like isoform X2</fullName>
    </submittedName>
</protein>
<evidence type="ECO:0000313" key="9">
    <source>
        <dbReference type="RefSeq" id="XP_054854317.1"/>
    </source>
</evidence>
<keyword evidence="5" id="KW-0206">Cytoskeleton</keyword>
<evidence type="ECO:0000259" key="7">
    <source>
        <dbReference type="Pfam" id="PF15297"/>
    </source>
</evidence>
<accession>A0AA97KDC1</accession>
<evidence type="ECO:0000256" key="3">
    <source>
        <dbReference type="ARBA" id="ARBA00022490"/>
    </source>
</evidence>
<dbReference type="Proteomes" id="UP001190640">
    <property type="component" value="Chromosome 14"/>
</dbReference>
<keyword evidence="8" id="KW-1185">Reference proteome</keyword>
<organism evidence="8 9">
    <name type="scientific">Eublepharis macularius</name>
    <name type="common">Leopard gecko</name>
    <name type="synonym">Cyrtodactylus macularius</name>
    <dbReference type="NCBI Taxonomy" id="481883"/>
    <lineage>
        <taxon>Eukaryota</taxon>
        <taxon>Metazoa</taxon>
        <taxon>Chordata</taxon>
        <taxon>Craniata</taxon>
        <taxon>Vertebrata</taxon>
        <taxon>Euteleostomi</taxon>
        <taxon>Lepidosauria</taxon>
        <taxon>Squamata</taxon>
        <taxon>Bifurcata</taxon>
        <taxon>Gekkota</taxon>
        <taxon>Eublepharidae</taxon>
        <taxon>Eublepharinae</taxon>
        <taxon>Eublepharis</taxon>
    </lineage>
</organism>
<evidence type="ECO:0000256" key="1">
    <source>
        <dbReference type="ARBA" id="ARBA00004245"/>
    </source>
</evidence>
<evidence type="ECO:0000313" key="8">
    <source>
        <dbReference type="Proteomes" id="UP001190640"/>
    </source>
</evidence>
<dbReference type="PANTHER" id="PTHR47078">
    <property type="entry name" value="CYTOSKELETON-ASSOCIATED PROTEIN 2-LIKE"/>
    <property type="match status" value="1"/>
</dbReference>
<sequence>MKPPGREGAASSAQEERWRKLQEYLATKGKQKNPSSKPYLKDNQQNLVPSKSDPTARCKKNITLNQTKGAQKRETKYSVPAGHVAQSKSSRAPVSRKPQRVPSELPKKGPPLPLPSKASAKNPSEKLSTTISSSEHCLCKVRKTKKFKPVTEPKTQALLGTTKKLVLQNCPAETFQEKADKENFGTKVDLSLEEAVAPRLGLSTRPQRVNSRPNVGFASRGNVPVKRQAHTYQAAKLQGQGKPRGPSSNLKGAHLQQRIPGMSGEQTALTFGQSSTYSTPQVQSQGLNPRLMKQCTKNEQAAGILGQGKENATQLRTCKAPDVQRGQLKPQRVTPCKAQHTRNSVALTSFSATELKRKRTLPLAAHDVNKHGSTVRRNQENKKLQREPRIPNSRPVVSTVCTTNKVVDSLGCEISKPRPLGMGMGQEPKTPCTQDRRKLLEQWLKSQGKSYKRPSMTLPAAKPRKKKESLNLSFWNSLGEEEERTEHSLVDKISSILMECLKLAEEPLQKLKEVVVDLLKNPDKTAQVIPTQVSSHCARKQQVQMTPQSHLQRLSCKPVSGIKLQVVPLLREKEHCTVSDTKLLTPVRRSLRIEGAVARYPQMLKDHDVVVTSLNELTATDNGSLFVFRKNEALLEDVETELLRL</sequence>
<dbReference type="CTD" id="150468"/>
<keyword evidence="3" id="KW-0963">Cytoplasm</keyword>
<name>A0AA97KDC1_EUBMA</name>
<evidence type="ECO:0000256" key="4">
    <source>
        <dbReference type="ARBA" id="ARBA00022553"/>
    </source>
</evidence>
<feature type="region of interest" description="Disordered" evidence="6">
    <location>
        <begin position="27"/>
        <end position="129"/>
    </location>
</feature>
<evidence type="ECO:0000256" key="5">
    <source>
        <dbReference type="ARBA" id="ARBA00023212"/>
    </source>
</evidence>
<dbReference type="Pfam" id="PF15297">
    <property type="entry name" value="CKAP2_C"/>
    <property type="match status" value="2"/>
</dbReference>
<dbReference type="PANTHER" id="PTHR47078:SF1">
    <property type="entry name" value="CYTOSKELETON-ASSOCIATED PROTEIN 2-LIKE"/>
    <property type="match status" value="1"/>
</dbReference>
<keyword evidence="4" id="KW-0597">Phosphoprotein</keyword>
<comment type="subcellular location">
    <subcellularLocation>
        <location evidence="1">Cytoplasm</location>
        <location evidence="1">Cytoskeleton</location>
    </subcellularLocation>
</comment>
<dbReference type="GO" id="GO:0005829">
    <property type="term" value="C:cytosol"/>
    <property type="evidence" value="ECO:0007669"/>
    <property type="project" value="TreeGrafter"/>
</dbReference>
<dbReference type="GeneID" id="129342525"/>
<dbReference type="RefSeq" id="XP_054854317.1">
    <property type="nucleotide sequence ID" value="XM_054998342.1"/>
</dbReference>
<reference evidence="9" key="1">
    <citation type="submission" date="2025-08" db="UniProtKB">
        <authorList>
            <consortium name="RefSeq"/>
        </authorList>
    </citation>
    <scope>IDENTIFICATION</scope>
    <source>
        <tissue evidence="9">Blood</tissue>
    </source>
</reference>